<dbReference type="AlphaFoldDB" id="A0AAX4ADN6"/>
<dbReference type="PRINTS" id="PR00035">
    <property type="entry name" value="HTHGNTR"/>
</dbReference>
<gene>
    <name evidence="6" type="ORF">RF668_09050</name>
</gene>
<dbReference type="CDD" id="cd07377">
    <property type="entry name" value="WHTH_GntR"/>
    <property type="match status" value="1"/>
</dbReference>
<dbReference type="PROSITE" id="PS50949">
    <property type="entry name" value="HTH_GNTR"/>
    <property type="match status" value="1"/>
</dbReference>
<dbReference type="InterPro" id="IPR036390">
    <property type="entry name" value="WH_DNA-bd_sf"/>
</dbReference>
<sequence>MNKYAKIRNDVRNKIISGKYKPGTLLPKESEMILKYNASKLTVKKAMDELVNEGLIIKRRGSGTFVKGLSTEDIEKLKVVNQFQGSSAFFADKVVESRILVFEVVKSEPEIMERLGLSEISDLYHVVRTRLIDGEPYVIESTYMPVDLIKNLTFEICSGSIYEYIEDELGLTIGSAHRRIEARKGTDEELVELGGKSGDPVVLVSQVGYLSDGRTFEVSMNVHRYDKYAFETVLMHKN</sequence>
<evidence type="ECO:0000259" key="5">
    <source>
        <dbReference type="PROSITE" id="PS50949"/>
    </source>
</evidence>
<reference evidence="6" key="2">
    <citation type="submission" date="2023-09" db="EMBL/GenBank/DDBJ databases">
        <authorList>
            <person name="Kim T.W."/>
        </authorList>
    </citation>
    <scope>NUCLEOTIDE SEQUENCE</scope>
    <source>
        <strain evidence="6">KCKM 0438</strain>
    </source>
</reference>
<dbReference type="GO" id="GO:0045892">
    <property type="term" value="P:negative regulation of DNA-templated transcription"/>
    <property type="evidence" value="ECO:0007669"/>
    <property type="project" value="TreeGrafter"/>
</dbReference>
<dbReference type="SMART" id="SM00866">
    <property type="entry name" value="UTRA"/>
    <property type="match status" value="1"/>
</dbReference>
<dbReference type="RefSeq" id="WP_043735023.1">
    <property type="nucleotide sequence ID" value="NZ_CP133787.1"/>
</dbReference>
<dbReference type="FunFam" id="3.40.1410.10:FF:000008">
    <property type="entry name" value="Transcriptional regulator, GntR family"/>
    <property type="match status" value="1"/>
</dbReference>
<proteinExistence type="predicted"/>
<evidence type="ECO:0000313" key="7">
    <source>
        <dbReference type="Proteomes" id="UP001254658"/>
    </source>
</evidence>
<dbReference type="GO" id="GO:0003677">
    <property type="term" value="F:DNA binding"/>
    <property type="evidence" value="ECO:0007669"/>
    <property type="project" value="UniProtKB-KW"/>
</dbReference>
<evidence type="ECO:0000256" key="2">
    <source>
        <dbReference type="ARBA" id="ARBA00023015"/>
    </source>
</evidence>
<evidence type="ECO:0000313" key="6">
    <source>
        <dbReference type="EMBL" id="WMX70038.1"/>
    </source>
</evidence>
<dbReference type="Gene3D" id="3.40.1410.10">
    <property type="entry name" value="Chorismate lyase-like"/>
    <property type="match status" value="1"/>
</dbReference>
<evidence type="ECO:0000256" key="1">
    <source>
        <dbReference type="ARBA" id="ARBA00022491"/>
    </source>
</evidence>
<accession>A0AAX4ADN6</accession>
<organism evidence="6 7">
    <name type="scientific">Lactococcus lactis subsp. cremoris</name>
    <name type="common">Streptococcus cremoris</name>
    <dbReference type="NCBI Taxonomy" id="1359"/>
    <lineage>
        <taxon>Bacteria</taxon>
        <taxon>Bacillati</taxon>
        <taxon>Bacillota</taxon>
        <taxon>Bacilli</taxon>
        <taxon>Lactobacillales</taxon>
        <taxon>Streptococcaceae</taxon>
        <taxon>Lactococcus</taxon>
    </lineage>
</organism>
<keyword evidence="3" id="KW-0238">DNA-binding</keyword>
<keyword evidence="4" id="KW-0804">Transcription</keyword>
<feature type="domain" description="HTH gntR-type" evidence="5">
    <location>
        <begin position="1"/>
        <end position="69"/>
    </location>
</feature>
<name>A0AAX4ADN6_LACLC</name>
<keyword evidence="1" id="KW-0678">Repressor</keyword>
<dbReference type="GO" id="GO:0003700">
    <property type="term" value="F:DNA-binding transcription factor activity"/>
    <property type="evidence" value="ECO:0007669"/>
    <property type="project" value="InterPro"/>
</dbReference>
<dbReference type="InterPro" id="IPR028978">
    <property type="entry name" value="Chorismate_lyase_/UTRA_dom_sf"/>
</dbReference>
<dbReference type="EMBL" id="CP133787">
    <property type="protein sequence ID" value="WMX70038.1"/>
    <property type="molecule type" value="Genomic_DNA"/>
</dbReference>
<dbReference type="Proteomes" id="UP001254658">
    <property type="component" value="Chromosome"/>
</dbReference>
<dbReference type="SUPFAM" id="SSF64288">
    <property type="entry name" value="Chorismate lyase-like"/>
    <property type="match status" value="1"/>
</dbReference>
<dbReference type="Pfam" id="PF07702">
    <property type="entry name" value="UTRA"/>
    <property type="match status" value="1"/>
</dbReference>
<dbReference type="InterPro" id="IPR011663">
    <property type="entry name" value="UTRA"/>
</dbReference>
<dbReference type="InterPro" id="IPR036388">
    <property type="entry name" value="WH-like_DNA-bd_sf"/>
</dbReference>
<evidence type="ECO:0000256" key="3">
    <source>
        <dbReference type="ARBA" id="ARBA00023125"/>
    </source>
</evidence>
<reference evidence="6" key="1">
    <citation type="journal article" date="2022" name="Microbiol. Spectr.">
        <title>Optimizing Conditions in the Acid Tolerance Test for Potential Probiotics Using Response Surface Methodology.</title>
        <authorList>
            <person name="Ko H.I."/>
            <person name="Jeong C.H."/>
            <person name="Hong S.W."/>
            <person name="Eun J.B."/>
            <person name="Kim T.W."/>
        </authorList>
    </citation>
    <scope>NUCLEOTIDE SEQUENCE</scope>
    <source>
        <strain evidence="6">KCKM 0438</strain>
    </source>
</reference>
<evidence type="ECO:0000256" key="4">
    <source>
        <dbReference type="ARBA" id="ARBA00023163"/>
    </source>
</evidence>
<dbReference type="InterPro" id="IPR050679">
    <property type="entry name" value="Bact_HTH_transcr_reg"/>
</dbReference>
<dbReference type="PANTHER" id="PTHR44846:SF5">
    <property type="entry name" value="HTH-TYPE TRANSCRIPTIONAL REGULATOR GMUR"/>
    <property type="match status" value="1"/>
</dbReference>
<dbReference type="Gene3D" id="1.10.10.10">
    <property type="entry name" value="Winged helix-like DNA-binding domain superfamily/Winged helix DNA-binding domain"/>
    <property type="match status" value="1"/>
</dbReference>
<dbReference type="PANTHER" id="PTHR44846">
    <property type="entry name" value="MANNOSYL-D-GLYCERATE TRANSPORT/METABOLISM SYSTEM REPRESSOR MNGR-RELATED"/>
    <property type="match status" value="1"/>
</dbReference>
<keyword evidence="2" id="KW-0805">Transcription regulation</keyword>
<dbReference type="SUPFAM" id="SSF46785">
    <property type="entry name" value="Winged helix' DNA-binding domain"/>
    <property type="match status" value="1"/>
</dbReference>
<dbReference type="InterPro" id="IPR000524">
    <property type="entry name" value="Tscrpt_reg_HTH_GntR"/>
</dbReference>
<dbReference type="Pfam" id="PF00392">
    <property type="entry name" value="GntR"/>
    <property type="match status" value="1"/>
</dbReference>
<dbReference type="SMART" id="SM00345">
    <property type="entry name" value="HTH_GNTR"/>
    <property type="match status" value="1"/>
</dbReference>
<protein>
    <submittedName>
        <fullName evidence="6">GntR family transcriptional regulator</fullName>
    </submittedName>
</protein>